<dbReference type="Gramene" id="EFJ17773">
    <property type="protein sequence ID" value="EFJ17773"/>
    <property type="gene ID" value="SELMODRAFT_420706"/>
</dbReference>
<organism evidence="4">
    <name type="scientific">Selaginella moellendorffii</name>
    <name type="common">Spikemoss</name>
    <dbReference type="NCBI Taxonomy" id="88036"/>
    <lineage>
        <taxon>Eukaryota</taxon>
        <taxon>Viridiplantae</taxon>
        <taxon>Streptophyta</taxon>
        <taxon>Embryophyta</taxon>
        <taxon>Tracheophyta</taxon>
        <taxon>Lycopodiopsida</taxon>
        <taxon>Selaginellales</taxon>
        <taxon>Selaginellaceae</taxon>
        <taxon>Selaginella</taxon>
    </lineage>
</organism>
<dbReference type="HOGENOM" id="CLU_1725446_0_0_1"/>
<keyword evidence="2" id="KW-0472">Membrane</keyword>
<evidence type="ECO:0000313" key="3">
    <source>
        <dbReference type="EMBL" id="EFJ17773.1"/>
    </source>
</evidence>
<gene>
    <name evidence="3" type="ORF">SELMODRAFT_420706</name>
</gene>
<evidence type="ECO:0000256" key="1">
    <source>
        <dbReference type="SAM" id="MobiDB-lite"/>
    </source>
</evidence>
<evidence type="ECO:0000256" key="2">
    <source>
        <dbReference type="SAM" id="Phobius"/>
    </source>
</evidence>
<dbReference type="KEGG" id="smo:SELMODRAFT_420706"/>
<dbReference type="EMBL" id="GL377612">
    <property type="protein sequence ID" value="EFJ17773.1"/>
    <property type="molecule type" value="Genomic_DNA"/>
</dbReference>
<keyword evidence="4" id="KW-1185">Reference proteome</keyword>
<dbReference type="AlphaFoldDB" id="D8SCV1"/>
<keyword evidence="2" id="KW-0812">Transmembrane</keyword>
<keyword evidence="2" id="KW-1133">Transmembrane helix</keyword>
<reference evidence="3 4" key="1">
    <citation type="journal article" date="2011" name="Science">
        <title>The Selaginella genome identifies genetic changes associated with the evolution of vascular plants.</title>
        <authorList>
            <person name="Banks J.A."/>
            <person name="Nishiyama T."/>
            <person name="Hasebe M."/>
            <person name="Bowman J.L."/>
            <person name="Gribskov M."/>
            <person name="dePamphilis C."/>
            <person name="Albert V.A."/>
            <person name="Aono N."/>
            <person name="Aoyama T."/>
            <person name="Ambrose B.A."/>
            <person name="Ashton N.W."/>
            <person name="Axtell M.J."/>
            <person name="Barker E."/>
            <person name="Barker M.S."/>
            <person name="Bennetzen J.L."/>
            <person name="Bonawitz N.D."/>
            <person name="Chapple C."/>
            <person name="Cheng C."/>
            <person name="Correa L.G."/>
            <person name="Dacre M."/>
            <person name="DeBarry J."/>
            <person name="Dreyer I."/>
            <person name="Elias M."/>
            <person name="Engstrom E.M."/>
            <person name="Estelle M."/>
            <person name="Feng L."/>
            <person name="Finet C."/>
            <person name="Floyd S.K."/>
            <person name="Frommer W.B."/>
            <person name="Fujita T."/>
            <person name="Gramzow L."/>
            <person name="Gutensohn M."/>
            <person name="Harholt J."/>
            <person name="Hattori M."/>
            <person name="Heyl A."/>
            <person name="Hirai T."/>
            <person name="Hiwatashi Y."/>
            <person name="Ishikawa M."/>
            <person name="Iwata M."/>
            <person name="Karol K.G."/>
            <person name="Koehler B."/>
            <person name="Kolukisaoglu U."/>
            <person name="Kubo M."/>
            <person name="Kurata T."/>
            <person name="Lalonde S."/>
            <person name="Li K."/>
            <person name="Li Y."/>
            <person name="Litt A."/>
            <person name="Lyons E."/>
            <person name="Manning G."/>
            <person name="Maruyama T."/>
            <person name="Michael T.P."/>
            <person name="Mikami K."/>
            <person name="Miyazaki S."/>
            <person name="Morinaga S."/>
            <person name="Murata T."/>
            <person name="Mueller-Roeber B."/>
            <person name="Nelson D.R."/>
            <person name="Obara M."/>
            <person name="Oguri Y."/>
            <person name="Olmstead R.G."/>
            <person name="Onodera N."/>
            <person name="Petersen B.L."/>
            <person name="Pils B."/>
            <person name="Prigge M."/>
            <person name="Rensing S.A."/>
            <person name="Riano-Pachon D.M."/>
            <person name="Roberts A.W."/>
            <person name="Sato Y."/>
            <person name="Scheller H.V."/>
            <person name="Schulz B."/>
            <person name="Schulz C."/>
            <person name="Shakirov E.V."/>
            <person name="Shibagaki N."/>
            <person name="Shinohara N."/>
            <person name="Shippen D.E."/>
            <person name="Soerensen I."/>
            <person name="Sotooka R."/>
            <person name="Sugimoto N."/>
            <person name="Sugita M."/>
            <person name="Sumikawa N."/>
            <person name="Tanurdzic M."/>
            <person name="Theissen G."/>
            <person name="Ulvskov P."/>
            <person name="Wakazuki S."/>
            <person name="Weng J.K."/>
            <person name="Willats W.W."/>
            <person name="Wipf D."/>
            <person name="Wolf P.G."/>
            <person name="Yang L."/>
            <person name="Zimmer A.D."/>
            <person name="Zhu Q."/>
            <person name="Mitros T."/>
            <person name="Hellsten U."/>
            <person name="Loque D."/>
            <person name="Otillar R."/>
            <person name="Salamov A."/>
            <person name="Schmutz J."/>
            <person name="Shapiro H."/>
            <person name="Lindquist E."/>
            <person name="Lucas S."/>
            <person name="Rokhsar D."/>
            <person name="Grigoriev I.V."/>
        </authorList>
    </citation>
    <scope>NUCLEOTIDE SEQUENCE [LARGE SCALE GENOMIC DNA]</scope>
</reference>
<feature type="transmembrane region" description="Helical" evidence="2">
    <location>
        <begin position="52"/>
        <end position="75"/>
    </location>
</feature>
<dbReference type="Proteomes" id="UP000001514">
    <property type="component" value="Unassembled WGS sequence"/>
</dbReference>
<protein>
    <submittedName>
        <fullName evidence="3">Uncharacterized protein</fullName>
    </submittedName>
</protein>
<proteinExistence type="predicted"/>
<accession>D8SCV1</accession>
<evidence type="ECO:0000313" key="4">
    <source>
        <dbReference type="Proteomes" id="UP000001514"/>
    </source>
</evidence>
<dbReference type="InParanoid" id="D8SCV1"/>
<name>D8SCV1_SELML</name>
<sequence length="152" mass="17090">MGILDILEWASSSLTTATFSVDRSNIQLKKIRDGHAHIIPEFKYITDTFYPLFNWVLGATCSLLVSPILVQHVGVSDRLRRLKFFVLLDKVEEVWQQMDQAPRRKDPQTDEIGVESGDRRASSAILCRCHGIASISSSGERRDDCRANGAEV</sequence>
<feature type="region of interest" description="Disordered" evidence="1">
    <location>
        <begin position="98"/>
        <end position="117"/>
    </location>
</feature>